<feature type="transmembrane region" description="Helical" evidence="1">
    <location>
        <begin position="43"/>
        <end position="61"/>
    </location>
</feature>
<keyword evidence="1" id="KW-1133">Transmembrane helix</keyword>
<dbReference type="AlphaFoldDB" id="H7FUB1"/>
<dbReference type="STRING" id="1086011.HJ01_02656"/>
<keyword evidence="1" id="KW-0812">Transmembrane</keyword>
<organism evidence="2 3">
    <name type="scientific">Flavobacterium frigoris (strain PS1)</name>
    <dbReference type="NCBI Taxonomy" id="1086011"/>
    <lineage>
        <taxon>Bacteria</taxon>
        <taxon>Pseudomonadati</taxon>
        <taxon>Bacteroidota</taxon>
        <taxon>Flavobacteriia</taxon>
        <taxon>Flavobacteriales</taxon>
        <taxon>Flavobacteriaceae</taxon>
        <taxon>Flavobacterium</taxon>
    </lineage>
</organism>
<dbReference type="EMBL" id="AHKF01000020">
    <property type="protein sequence ID" value="EIA07788.1"/>
    <property type="molecule type" value="Genomic_DNA"/>
</dbReference>
<dbReference type="Proteomes" id="UP000005566">
    <property type="component" value="Unassembled WGS sequence"/>
</dbReference>
<comment type="caution">
    <text evidence="2">The sequence shown here is derived from an EMBL/GenBank/DDBJ whole genome shotgun (WGS) entry which is preliminary data.</text>
</comment>
<accession>H7FUB1</accession>
<proteinExistence type="predicted"/>
<protein>
    <submittedName>
        <fullName evidence="2">Uncharacterized protein</fullName>
    </submittedName>
</protein>
<keyword evidence="1" id="KW-0472">Membrane</keyword>
<dbReference type="PATRIC" id="fig|1086011.3.peg.2602"/>
<evidence type="ECO:0000256" key="1">
    <source>
        <dbReference type="SAM" id="Phobius"/>
    </source>
</evidence>
<gene>
    <name evidence="2" type="ORF">HJ01_02656</name>
</gene>
<evidence type="ECO:0000313" key="3">
    <source>
        <dbReference type="Proteomes" id="UP000005566"/>
    </source>
</evidence>
<feature type="transmembrane region" description="Helical" evidence="1">
    <location>
        <begin position="13"/>
        <end position="31"/>
    </location>
</feature>
<reference evidence="2 3" key="1">
    <citation type="journal article" date="2014" name="Acta Crystallogr. D">
        <title>Structure-based characterization and antifreeze properties of a hyperactive ice-binding protein from the Antarctic bacterium Flavobacterium frigoris PS1.</title>
        <authorList>
            <person name="Do H."/>
            <person name="Kim S.J."/>
            <person name="Kim H.J."/>
            <person name="Lee J.H."/>
        </authorList>
    </citation>
    <scope>NUCLEOTIDE SEQUENCE [LARGE SCALE GENOMIC DNA]</scope>
    <source>
        <strain evidence="2 3">PS1</strain>
    </source>
</reference>
<name>H7FUB1_FLAFP</name>
<sequence length="64" mass="7477">MVLLFKGEYAASFQIYPALFTTLLFLGFIGFHFMNSRFFSQKLIFIVAIINVLFMIAGYIYKHI</sequence>
<evidence type="ECO:0000313" key="2">
    <source>
        <dbReference type="EMBL" id="EIA07788.1"/>
    </source>
</evidence>
<keyword evidence="3" id="KW-1185">Reference proteome</keyword>